<dbReference type="InterPro" id="IPR027417">
    <property type="entry name" value="P-loop_NTPase"/>
</dbReference>
<protein>
    <submittedName>
        <fullName evidence="6">DUF3320 domain-containing protein</fullName>
    </submittedName>
</protein>
<dbReference type="PANTHER" id="PTHR10887">
    <property type="entry name" value="DNA2/NAM7 HELICASE FAMILY"/>
    <property type="match status" value="1"/>
</dbReference>
<evidence type="ECO:0000259" key="4">
    <source>
        <dbReference type="Pfam" id="PF13087"/>
    </source>
</evidence>
<evidence type="ECO:0000259" key="3">
    <source>
        <dbReference type="Pfam" id="PF13086"/>
    </source>
</evidence>
<dbReference type="GO" id="GO:0004386">
    <property type="term" value="F:helicase activity"/>
    <property type="evidence" value="ECO:0007669"/>
    <property type="project" value="InterPro"/>
</dbReference>
<feature type="region of interest" description="Disordered" evidence="1">
    <location>
        <begin position="1720"/>
        <end position="1780"/>
    </location>
</feature>
<evidence type="ECO:0000313" key="6">
    <source>
        <dbReference type="EMBL" id="NDU99816.1"/>
    </source>
</evidence>
<dbReference type="PANTHER" id="PTHR10887:SF495">
    <property type="entry name" value="HELICASE SENATAXIN ISOFORM X1-RELATED"/>
    <property type="match status" value="1"/>
</dbReference>
<dbReference type="InterPro" id="IPR021754">
    <property type="entry name" value="DUF3320"/>
</dbReference>
<dbReference type="InterPro" id="IPR041679">
    <property type="entry name" value="DNA2/NAM7-like_C"/>
</dbReference>
<dbReference type="Pfam" id="PF13087">
    <property type="entry name" value="AAA_12"/>
    <property type="match status" value="1"/>
</dbReference>
<comment type="caution">
    <text evidence="6">The sequence shown here is derived from an EMBL/GenBank/DDBJ whole genome shotgun (WGS) entry which is preliminary data.</text>
</comment>
<dbReference type="InterPro" id="IPR047187">
    <property type="entry name" value="SF1_C_Upf1"/>
</dbReference>
<evidence type="ECO:0000259" key="2">
    <source>
        <dbReference type="Pfam" id="PF11784"/>
    </source>
</evidence>
<dbReference type="FunFam" id="3.40.50.300:FF:002063">
    <property type="entry name" value="DNA helicase related protein"/>
    <property type="match status" value="1"/>
</dbReference>
<accession>A0A6B2JME2</accession>
<proteinExistence type="predicted"/>
<evidence type="ECO:0000259" key="5">
    <source>
        <dbReference type="Pfam" id="PF18741"/>
    </source>
</evidence>
<dbReference type="RefSeq" id="WP_163889611.1">
    <property type="nucleotide sequence ID" value="NZ_JAAFYS010000001.1"/>
</dbReference>
<feature type="compositionally biased region" description="Basic and acidic residues" evidence="1">
    <location>
        <begin position="1720"/>
        <end position="1739"/>
    </location>
</feature>
<reference evidence="6 7" key="1">
    <citation type="submission" date="2020-02" db="EMBL/GenBank/DDBJ databases">
        <title>Pseudoroseicyclus tamarix, sp. nov., isolated from offshore sediment of a Tamarix chinensis forest.</title>
        <authorList>
            <person name="Gai Y."/>
        </authorList>
    </citation>
    <scope>NUCLEOTIDE SEQUENCE [LARGE SCALE GENOMIC DNA]</scope>
    <source>
        <strain evidence="6 7">CLL3-39</strain>
    </source>
</reference>
<dbReference type="InterPro" id="IPR045055">
    <property type="entry name" value="DNA2/NAM7-like"/>
</dbReference>
<dbReference type="Pfam" id="PF13086">
    <property type="entry name" value="AAA_11"/>
    <property type="match status" value="2"/>
</dbReference>
<feature type="domain" description="DUF3320" evidence="2">
    <location>
        <begin position="1811"/>
        <end position="1858"/>
    </location>
</feature>
<dbReference type="InterPro" id="IPR041677">
    <property type="entry name" value="DNA2/NAM7_AAA_11"/>
</dbReference>
<dbReference type="InterPro" id="IPR049468">
    <property type="entry name" value="Restrct_endonuc-II-like_dom"/>
</dbReference>
<evidence type="ECO:0000256" key="1">
    <source>
        <dbReference type="SAM" id="MobiDB-lite"/>
    </source>
</evidence>
<dbReference type="SUPFAM" id="SSF52980">
    <property type="entry name" value="Restriction endonuclease-like"/>
    <property type="match status" value="1"/>
</dbReference>
<keyword evidence="7" id="KW-1185">Reference proteome</keyword>
<dbReference type="Pfam" id="PF13195">
    <property type="entry name" value="DUF4011"/>
    <property type="match status" value="1"/>
</dbReference>
<dbReference type="Gene3D" id="3.40.50.300">
    <property type="entry name" value="P-loop containing nucleotide triphosphate hydrolases"/>
    <property type="match status" value="3"/>
</dbReference>
<evidence type="ECO:0000313" key="7">
    <source>
        <dbReference type="Proteomes" id="UP000474757"/>
    </source>
</evidence>
<feature type="domain" description="DNA2/NAM7 helicase helicase" evidence="3">
    <location>
        <begin position="679"/>
        <end position="746"/>
    </location>
</feature>
<feature type="domain" description="Restriction endonuclease type II-like" evidence="5">
    <location>
        <begin position="1617"/>
        <end position="1714"/>
    </location>
</feature>
<name>A0A6B2JME2_9RHOB</name>
<dbReference type="SUPFAM" id="SSF52540">
    <property type="entry name" value="P-loop containing nucleoside triphosphate hydrolases"/>
    <property type="match status" value="1"/>
</dbReference>
<organism evidence="6 7">
    <name type="scientific">Pseudoroseicyclus tamaricis</name>
    <dbReference type="NCBI Taxonomy" id="2705421"/>
    <lineage>
        <taxon>Bacteria</taxon>
        <taxon>Pseudomonadati</taxon>
        <taxon>Pseudomonadota</taxon>
        <taxon>Alphaproteobacteria</taxon>
        <taxon>Rhodobacterales</taxon>
        <taxon>Paracoccaceae</taxon>
        <taxon>Pseudoroseicyclus</taxon>
    </lineage>
</organism>
<dbReference type="Proteomes" id="UP000474757">
    <property type="component" value="Unassembled WGS sequence"/>
</dbReference>
<dbReference type="CDD" id="cd18808">
    <property type="entry name" value="SF1_C_Upf1"/>
    <property type="match status" value="1"/>
</dbReference>
<dbReference type="Gene3D" id="3.40.960.10">
    <property type="entry name" value="VSR Endonuclease"/>
    <property type="match status" value="1"/>
</dbReference>
<gene>
    <name evidence="6" type="ORF">GZA08_02365</name>
</gene>
<dbReference type="InterPro" id="IPR025103">
    <property type="entry name" value="DUF4011"/>
</dbReference>
<dbReference type="Pfam" id="PF18741">
    <property type="entry name" value="MTES_1575"/>
    <property type="match status" value="1"/>
</dbReference>
<dbReference type="FunFam" id="3.40.960.10:FF:000002">
    <property type="entry name" value="DNA helicase related protein"/>
    <property type="match status" value="1"/>
</dbReference>
<feature type="domain" description="DNA2/NAM7 helicase helicase" evidence="3">
    <location>
        <begin position="1308"/>
        <end position="1349"/>
    </location>
</feature>
<dbReference type="EMBL" id="JAAGAB010000001">
    <property type="protein sequence ID" value="NDU99816.1"/>
    <property type="molecule type" value="Genomic_DNA"/>
</dbReference>
<sequence length="1957" mass="213957">MTDFFSIRDSSSPKHPGGLQLFVSSVHRVNFASAQNDVSILKSVVLRNEGDGPVHDLRVHLASSPAIFQEKSWTIDRIAPGAECRLSDLSTPLDLARLSGLDEAETGELTLEVEVGRESLVTQRHRIELLARDEWGGVGDMAHLLAAFVSPNDPVVARLLKEASRLLERSGEDGSLDGYQSGNPGRVWMLAGAIWSAATAMGLAYAVPPASFEREGQKIRGPERIASEGLATCLDTALLLAAAFEAAGLNPAVLFSEGHAWVGVWLTKRDFGHVTEPDPVTLRKAIHARDFVALETTLLTKRPAIRFEQAVDEGRRRLSEEREAEFVMAVDIARARAARIRPLASHREGQTAEAAQETAVAAALPKPLDLGLLPGELVEETPSTPKGRIERWQRKLLDLTLMNRLLNFKESKQTIPLFCPDVPSLEDALADGRAFTLLALRDDDPVGRRNFSPEERARVEEGVAADAIARRQIAVPLTGKEMNARLTTLFRKAKSDMAEGGTNTLFLAAGFLRWKKSEGDQRVYRAPILLIPARLERKSAQSEFRILHHEDDVRINSTLLEFLKRDFDLKVPELEGELPRDESGIDVPLILEQMRMRVRDVAGFEVVEELALSTFSFAKYLMWKDLVDRTDDLRQNSLVAHLVDNPAEPFQGHEAPEIRPDDLDRRVTPADLVTPLPADSSQLAAVVSASEGRDFVLIGPPGTGKSQTIANIVAQCLASGKTVLFVAEKAAALNVVHRRLSAQGLGDAVLELHSNKTDRKSVLSQLGRSWDRAARNTGAEWVQVTEDLRVARDRLNAYVEALHAVGTQGFSVFDAIAQLAGRTSAFTLSFASKDAHDAEGYRRLIDLAEAAGRTHAVAGEGPSLDLVDADDWSFGWEATFLNAAEKLDAAATDLLKALSEVSPLLGLPSDTDGTEIRRKRLSALSPRIAEDARDLSNVPDLPEARLVAERTRLAEALKEATEARRRLAASYGAEAADRAPLELLDADWRAAHAKFWPFSSLAKRRVRSVLQSYAEAGVADPGSDLPALQRLRTAREQMAASPLTVVPEAKGETADLGALDQLLSESARYRESVRMLASEASDAARLGQSSAALASLRAGPERDAVARLAAAESAMAEAVQAFATAGGRLPGEASLKQIRTGLAKIREERARLADWTRWNEARSAAEAAGLSPLIEALVEDRLTEPAAEAFKTAYAAWWLPLAMDSSEDLRRFAHWEHEHQIQTFRALDDAAARLAPSEVLRRIANGLPTRDGVPRNSELGTLRHQLGLQRPSMPIRSLLSEMPNSFAKLAPCVLMSPLSVAQYLPAGQPAFDVVIFDEASQITTWDAVGAIARGRQAIVVGDPKQMPPTNFFGRTDAEEDLPEVERDMPSILDEVCAAGIPTRRLDWHYRSRDEALIAFSNHLYYDGGLVTFPGPTTGSDALVFHKVGGQFDRGKSRTNEAEAKAVTAWVRAQLTEWLAKPEDERPTLGVITFNQPQQELIQDLLDEARRQDPRLEWFFEEEREEPLIVKNLENIQGDERDVMLFSVTYGRDAAGKLAMAFGPLNSDGGEKRLNVAVTRARAEMHVFASLTAHDIDLGRTRARGVADFKAFLDYAERGSIALPARESGSLGPAESPFEEAVAAALAAKGWDIRTQIGVSGFRIDLAVVNPDHAGTYLAGVECDGATYHSSATARDRDKIRQAVLEGLGWQILRVWSTDWFKNPADVVARLHAALEKSLEADRVRRESEDAQLEAEKETADTAPLALPAPSIDGAVTGAPRTSAHDDTVEPTSLTPQLEAPIERHATLYAEAPSARNVPESDASKPQPNPEAFYEASYLPALERIVASTIEADGPLPMSRLARSVAQLHGWQRTGHRIAARVETALGSAERHEDLGCVFVWPPGSYATRIPPRPLGDRSIRDVPPAEIASTIDRHERGLASAEDPTLDLARLLGIERLSKDAREYLTACMEWCAQHNA</sequence>
<feature type="domain" description="DNA2/NAM7 helicase-like C-terminal" evidence="4">
    <location>
        <begin position="1370"/>
        <end position="1568"/>
    </location>
</feature>
<dbReference type="Pfam" id="PF11784">
    <property type="entry name" value="DUF3320"/>
    <property type="match status" value="1"/>
</dbReference>
<dbReference type="InterPro" id="IPR011335">
    <property type="entry name" value="Restrct_endonuc-II-like"/>
</dbReference>